<organism evidence="3 4">
    <name type="scientific">Lacicoccus qingdaonensis</name>
    <dbReference type="NCBI Taxonomy" id="576118"/>
    <lineage>
        <taxon>Bacteria</taxon>
        <taxon>Bacillati</taxon>
        <taxon>Bacillota</taxon>
        <taxon>Bacilli</taxon>
        <taxon>Bacillales</taxon>
        <taxon>Salinicoccaceae</taxon>
        <taxon>Lacicoccus</taxon>
    </lineage>
</organism>
<dbReference type="OrthoDB" id="396512at2"/>
<dbReference type="InterPro" id="IPR001173">
    <property type="entry name" value="Glyco_trans_2-like"/>
</dbReference>
<comment type="similarity">
    <text evidence="1">Belongs to the glycosyltransferase 2 family.</text>
</comment>
<dbReference type="Proteomes" id="UP000199008">
    <property type="component" value="Unassembled WGS sequence"/>
</dbReference>
<protein>
    <submittedName>
        <fullName evidence="3">Teichuronic acid biosynthesis glycosyltransferase TuaG</fullName>
    </submittedName>
</protein>
<reference evidence="4" key="1">
    <citation type="submission" date="2016-10" db="EMBL/GenBank/DDBJ databases">
        <authorList>
            <person name="Varghese N."/>
            <person name="Submissions S."/>
        </authorList>
    </citation>
    <scope>NUCLEOTIDE SEQUENCE [LARGE SCALE GENOMIC DNA]</scope>
    <source>
        <strain evidence="4">CGMCC 1.8895</strain>
    </source>
</reference>
<proteinExistence type="inferred from homology"/>
<dbReference type="PANTHER" id="PTHR22916">
    <property type="entry name" value="GLYCOSYLTRANSFERASE"/>
    <property type="match status" value="1"/>
</dbReference>
<evidence type="ECO:0000256" key="1">
    <source>
        <dbReference type="ARBA" id="ARBA00006739"/>
    </source>
</evidence>
<keyword evidence="4" id="KW-1185">Reference proteome</keyword>
<dbReference type="RefSeq" id="WP_092986195.1">
    <property type="nucleotide sequence ID" value="NZ_FNFY01000011.1"/>
</dbReference>
<dbReference type="GO" id="GO:0016758">
    <property type="term" value="F:hexosyltransferase activity"/>
    <property type="evidence" value="ECO:0007669"/>
    <property type="project" value="UniProtKB-ARBA"/>
</dbReference>
<evidence type="ECO:0000313" key="4">
    <source>
        <dbReference type="Proteomes" id="UP000199008"/>
    </source>
</evidence>
<dbReference type="Gene3D" id="3.90.550.10">
    <property type="entry name" value="Spore Coat Polysaccharide Biosynthesis Protein SpsA, Chain A"/>
    <property type="match status" value="1"/>
</dbReference>
<dbReference type="FunFam" id="3.90.550.10:FF:000130">
    <property type="entry name" value="Family 2 glycosyl transferase"/>
    <property type="match status" value="1"/>
</dbReference>
<dbReference type="SUPFAM" id="SSF53448">
    <property type="entry name" value="Nucleotide-diphospho-sugar transferases"/>
    <property type="match status" value="1"/>
</dbReference>
<evidence type="ECO:0000259" key="2">
    <source>
        <dbReference type="Pfam" id="PF00535"/>
    </source>
</evidence>
<dbReference type="AlphaFoldDB" id="A0A1G9F786"/>
<dbReference type="PANTHER" id="PTHR22916:SF3">
    <property type="entry name" value="UDP-GLCNAC:BETAGAL BETA-1,3-N-ACETYLGLUCOSAMINYLTRANSFERASE-LIKE PROTEIN 1"/>
    <property type="match status" value="1"/>
</dbReference>
<gene>
    <name evidence="3" type="ORF">SAMN05216216_11114</name>
</gene>
<dbReference type="EMBL" id="FNFY01000011">
    <property type="protein sequence ID" value="SDK84248.1"/>
    <property type="molecule type" value="Genomic_DNA"/>
</dbReference>
<evidence type="ECO:0000313" key="3">
    <source>
        <dbReference type="EMBL" id="SDK84248.1"/>
    </source>
</evidence>
<sequence length="271" mass="31628">MTHDKKPMISVITPAYNSEAFITETIQTVIDQTYPYWEMIIVDDRSKDDTVRLIKEMQDKDERIRLIELEENSGSAVARNTAIEHSRGRYIAFLDSDDGWYPEKLERQLKFMQNEDIAFSFTEYVRTLEDGTETDYISKAPETVDWDALMKRCVIGCLTVMIDTEKTGEVKMVDIRTRQDYALWLSLTRQGYTAYGLKEVLAKYRVVGDSISSNKWKAAKRNWYVFRHIEKQSLPKALWYFGHYAVIAIKDLIKYKVVVNKRAGKKNSGRE</sequence>
<accession>A0A1G9F786</accession>
<feature type="domain" description="Glycosyltransferase 2-like" evidence="2">
    <location>
        <begin position="10"/>
        <end position="136"/>
    </location>
</feature>
<dbReference type="CDD" id="cd00761">
    <property type="entry name" value="Glyco_tranf_GTA_type"/>
    <property type="match status" value="1"/>
</dbReference>
<keyword evidence="3" id="KW-0808">Transferase</keyword>
<name>A0A1G9F786_9BACL</name>
<dbReference type="STRING" id="576118.SAMN05216216_11114"/>
<dbReference type="InterPro" id="IPR029044">
    <property type="entry name" value="Nucleotide-diphossugar_trans"/>
</dbReference>
<dbReference type="Pfam" id="PF00535">
    <property type="entry name" value="Glycos_transf_2"/>
    <property type="match status" value="1"/>
</dbReference>